<dbReference type="Pfam" id="PF19363">
    <property type="entry name" value="DUF5939"/>
    <property type="match status" value="1"/>
</dbReference>
<dbReference type="PANTHER" id="PTHR43081:SF19">
    <property type="entry name" value="PH-SENSITIVE ADENYLATE CYCLASE RV1264"/>
    <property type="match status" value="1"/>
</dbReference>
<evidence type="ECO:0000313" key="3">
    <source>
        <dbReference type="Proteomes" id="UP000051913"/>
    </source>
</evidence>
<dbReference type="RefSeq" id="WP_057851283.1">
    <property type="nucleotide sequence ID" value="NZ_LLXX01000108.1"/>
</dbReference>
<feature type="domain" description="Guanylate cyclase" evidence="1">
    <location>
        <begin position="299"/>
        <end position="417"/>
    </location>
</feature>
<gene>
    <name evidence="2" type="ORF">CP49_40335</name>
</gene>
<accession>A0A0R3LF05</accession>
<dbReference type="Proteomes" id="UP000051913">
    <property type="component" value="Unassembled WGS sequence"/>
</dbReference>
<dbReference type="InterPro" id="IPR029787">
    <property type="entry name" value="Nucleotide_cyclase"/>
</dbReference>
<dbReference type="OrthoDB" id="7374210at2"/>
<dbReference type="AlphaFoldDB" id="A0A0R3LF05"/>
<reference evidence="2 3" key="1">
    <citation type="submission" date="2014-03" db="EMBL/GenBank/DDBJ databases">
        <title>Bradyrhizobium valentinum sp. nov., isolated from effective nodules of Lupinus mariae-josephae, a lupine endemic of basic-lime soils in Eastern Spain.</title>
        <authorList>
            <person name="Duran D."/>
            <person name="Rey L."/>
            <person name="Navarro A."/>
            <person name="Busquets A."/>
            <person name="Imperial J."/>
            <person name="Ruiz-Argueso T."/>
        </authorList>
    </citation>
    <scope>NUCLEOTIDE SEQUENCE [LARGE SCALE GENOMIC DNA]</scope>
    <source>
        <strain evidence="2 3">LmjM3</strain>
    </source>
</reference>
<evidence type="ECO:0000259" key="1">
    <source>
        <dbReference type="PROSITE" id="PS50125"/>
    </source>
</evidence>
<comment type="caution">
    <text evidence="2">The sequence shown here is derived from an EMBL/GenBank/DDBJ whole genome shotgun (WGS) entry which is preliminary data.</text>
</comment>
<dbReference type="GO" id="GO:0006171">
    <property type="term" value="P:cAMP biosynthetic process"/>
    <property type="evidence" value="ECO:0007669"/>
    <property type="project" value="TreeGrafter"/>
</dbReference>
<sequence>MSETETLFAALRQSSDEAVVDMLERMVRDAPDHALNKMNALDLAGTAGIDEDRVIATLLNAVGLGMFEMTWNVMCPSCAGVLSANKSLKTVNRAQYHCAFCAAGYETTLDNLVEVTFTVSPRVRKIAAHNPDELSAAEYYRQIFWSSAIDLPDDLEKLLDDVTLEIVDLPAGERAILSLQVPQGTLVVFDPVTHAVQFLDVSGQETSERQNLSVIFNRVQVPVDNVTLRPGPLRLALDNRTDGRVLPAVWVANPALDDLLKRRKSVLTATRLLTNQTFRDIYRTDTLAIGQRLKILSLTFLFSDLKDSTELYERVGDLTAFDLVNEHFRLLQEIIASERGAIVKTIGDAVMATFETPDRAIAAAIRMREAMSDLGAERQHQSLRLKMGIHEGSCLAVTLNGQQDYFGQTVNIASRVQGLAASRSIVVTESVVEDAHARALLETNGLKPTPRRVALSGIADKVSVYEIS</sequence>
<dbReference type="STRING" id="1518501.CQ10_38680"/>
<dbReference type="Gene3D" id="3.30.70.1230">
    <property type="entry name" value="Nucleotide cyclase"/>
    <property type="match status" value="1"/>
</dbReference>
<dbReference type="InterPro" id="IPR050697">
    <property type="entry name" value="Adenylyl/Guanylyl_Cyclase_3/4"/>
</dbReference>
<dbReference type="Pfam" id="PF00211">
    <property type="entry name" value="Guanylate_cyc"/>
    <property type="match status" value="1"/>
</dbReference>
<dbReference type="GO" id="GO:0004016">
    <property type="term" value="F:adenylate cyclase activity"/>
    <property type="evidence" value="ECO:0007669"/>
    <property type="project" value="UniProtKB-ARBA"/>
</dbReference>
<dbReference type="PROSITE" id="PS50125">
    <property type="entry name" value="GUANYLATE_CYCLASE_2"/>
    <property type="match status" value="1"/>
</dbReference>
<protein>
    <submittedName>
        <fullName evidence="2">Adenylate cyclase</fullName>
    </submittedName>
</protein>
<name>A0A0R3LF05_9BRAD</name>
<dbReference type="InterPro" id="IPR045983">
    <property type="entry name" value="GUC-dom-containing_N"/>
</dbReference>
<organism evidence="2 3">
    <name type="scientific">Bradyrhizobium valentinum</name>
    <dbReference type="NCBI Taxonomy" id="1518501"/>
    <lineage>
        <taxon>Bacteria</taxon>
        <taxon>Pseudomonadati</taxon>
        <taxon>Pseudomonadota</taxon>
        <taxon>Alphaproteobacteria</taxon>
        <taxon>Hyphomicrobiales</taxon>
        <taxon>Nitrobacteraceae</taxon>
        <taxon>Bradyrhizobium</taxon>
    </lineage>
</organism>
<dbReference type="SUPFAM" id="SSF55073">
    <property type="entry name" value="Nucleotide cyclase"/>
    <property type="match status" value="1"/>
</dbReference>
<proteinExistence type="predicted"/>
<dbReference type="CDD" id="cd07302">
    <property type="entry name" value="CHD"/>
    <property type="match status" value="1"/>
</dbReference>
<dbReference type="SMART" id="SM00044">
    <property type="entry name" value="CYCc"/>
    <property type="match status" value="1"/>
</dbReference>
<evidence type="ECO:0000313" key="2">
    <source>
        <dbReference type="EMBL" id="KRR06412.1"/>
    </source>
</evidence>
<dbReference type="InterPro" id="IPR001054">
    <property type="entry name" value="A/G_cyclase"/>
</dbReference>
<keyword evidence="3" id="KW-1185">Reference proteome</keyword>
<dbReference type="EMBL" id="LLXX01000108">
    <property type="protein sequence ID" value="KRR06412.1"/>
    <property type="molecule type" value="Genomic_DNA"/>
</dbReference>
<dbReference type="GO" id="GO:0035556">
    <property type="term" value="P:intracellular signal transduction"/>
    <property type="evidence" value="ECO:0007669"/>
    <property type="project" value="InterPro"/>
</dbReference>
<dbReference type="PANTHER" id="PTHR43081">
    <property type="entry name" value="ADENYLATE CYCLASE, TERMINAL-DIFFERENTIATION SPECIFIC-RELATED"/>
    <property type="match status" value="1"/>
</dbReference>